<name>A0A655XGQ3_VIBCL</name>
<protein>
    <submittedName>
        <fullName evidence="1">Uncharacterized protein</fullName>
    </submittedName>
</protein>
<reference evidence="1 2" key="1">
    <citation type="submission" date="2015-07" db="EMBL/GenBank/DDBJ databases">
        <authorList>
            <consortium name="Pathogen Informatics"/>
        </authorList>
    </citation>
    <scope>NUCLEOTIDE SEQUENCE [LARGE SCALE GENOMIC DNA]</scope>
    <source>
        <strain evidence="1 2">A316</strain>
    </source>
</reference>
<evidence type="ECO:0000313" key="2">
    <source>
        <dbReference type="Proteomes" id="UP000041770"/>
    </source>
</evidence>
<dbReference type="EMBL" id="CWQY01000003">
    <property type="protein sequence ID" value="CSC13411.1"/>
    <property type="molecule type" value="Genomic_DNA"/>
</dbReference>
<gene>
    <name evidence="1" type="ORF">ERS013200_00627</name>
</gene>
<accession>A0A655XGQ3</accession>
<proteinExistence type="predicted"/>
<sequence length="40" mass="4856">MRLRQGIQIGATIFKRFQMEFCAIQTDVADFELFIEQWHH</sequence>
<evidence type="ECO:0000313" key="1">
    <source>
        <dbReference type="EMBL" id="CSC13411.1"/>
    </source>
</evidence>
<dbReference type="Proteomes" id="UP000041770">
    <property type="component" value="Unassembled WGS sequence"/>
</dbReference>
<dbReference type="AlphaFoldDB" id="A0A655XGQ3"/>
<organism evidence="1 2">
    <name type="scientific">Vibrio cholerae</name>
    <dbReference type="NCBI Taxonomy" id="666"/>
    <lineage>
        <taxon>Bacteria</taxon>
        <taxon>Pseudomonadati</taxon>
        <taxon>Pseudomonadota</taxon>
        <taxon>Gammaproteobacteria</taxon>
        <taxon>Vibrionales</taxon>
        <taxon>Vibrionaceae</taxon>
        <taxon>Vibrio</taxon>
    </lineage>
</organism>